<dbReference type="RefSeq" id="WP_197015676.1">
    <property type="nucleotide sequence ID" value="NZ_BAABES010000003.1"/>
</dbReference>
<comment type="caution">
    <text evidence="3">The sequence shown here is derived from an EMBL/GenBank/DDBJ whole genome shotgun (WGS) entry which is preliminary data.</text>
</comment>
<sequence length="148" mass="16071">MTSVHGPRGTEGPFSDEERDYILARGVGRLATIGPDGTPHVRPVGFRLNADGTIDIGGPRLGTTQKYRNVLADSRATFILDDVAPEGPESPRPGRGRGIEIRGRAEALAGRRPLAPHHSDELIRIRPKRVITWNLSAGRPELNGRDVT</sequence>
<accession>A0A931DVS6</accession>
<dbReference type="GO" id="GO:0016627">
    <property type="term" value="F:oxidoreductase activity, acting on the CH-CH group of donors"/>
    <property type="evidence" value="ECO:0007669"/>
    <property type="project" value="TreeGrafter"/>
</dbReference>
<dbReference type="SUPFAM" id="SSF50475">
    <property type="entry name" value="FMN-binding split barrel"/>
    <property type="match status" value="1"/>
</dbReference>
<dbReference type="AlphaFoldDB" id="A0A931DVS6"/>
<organism evidence="3 4">
    <name type="scientific">Actinomadura viridis</name>
    <dbReference type="NCBI Taxonomy" id="58110"/>
    <lineage>
        <taxon>Bacteria</taxon>
        <taxon>Bacillati</taxon>
        <taxon>Actinomycetota</taxon>
        <taxon>Actinomycetes</taxon>
        <taxon>Streptosporangiales</taxon>
        <taxon>Thermomonosporaceae</taxon>
        <taxon>Actinomadura</taxon>
    </lineage>
</organism>
<name>A0A931DVS6_9ACTN</name>
<reference evidence="3" key="1">
    <citation type="submission" date="2020-11" db="EMBL/GenBank/DDBJ databases">
        <title>Sequencing the genomes of 1000 actinobacteria strains.</title>
        <authorList>
            <person name="Klenk H.-P."/>
        </authorList>
    </citation>
    <scope>NUCLEOTIDE SEQUENCE</scope>
    <source>
        <strain evidence="3">DSM 43175</strain>
    </source>
</reference>
<evidence type="ECO:0000313" key="3">
    <source>
        <dbReference type="EMBL" id="MBG6093638.1"/>
    </source>
</evidence>
<keyword evidence="1" id="KW-0560">Oxidoreductase</keyword>
<gene>
    <name evidence="3" type="ORF">IW256_007751</name>
</gene>
<dbReference type="InterPro" id="IPR024031">
    <property type="entry name" value="MSMEG_5819/OxyR"/>
</dbReference>
<proteinExistence type="predicted"/>
<dbReference type="GO" id="GO:0005829">
    <property type="term" value="C:cytosol"/>
    <property type="evidence" value="ECO:0007669"/>
    <property type="project" value="TreeGrafter"/>
</dbReference>
<dbReference type="EMBL" id="JADOUA010000001">
    <property type="protein sequence ID" value="MBG6093638.1"/>
    <property type="molecule type" value="Genomic_DNA"/>
</dbReference>
<dbReference type="PANTHER" id="PTHR35176">
    <property type="entry name" value="HEME OXYGENASE HI_0854-RELATED"/>
    <property type="match status" value="1"/>
</dbReference>
<evidence type="ECO:0000259" key="2">
    <source>
        <dbReference type="Pfam" id="PF01243"/>
    </source>
</evidence>
<dbReference type="Pfam" id="PF01243">
    <property type="entry name" value="PNPOx_N"/>
    <property type="match status" value="1"/>
</dbReference>
<evidence type="ECO:0000256" key="1">
    <source>
        <dbReference type="ARBA" id="ARBA00023002"/>
    </source>
</evidence>
<protein>
    <submittedName>
        <fullName evidence="3">Pyridoxamine 5'-phosphate oxidase family protein</fullName>
    </submittedName>
</protein>
<dbReference type="NCBIfam" id="TIGR04023">
    <property type="entry name" value="PPOX_MSMEG_5819"/>
    <property type="match status" value="1"/>
</dbReference>
<dbReference type="InterPro" id="IPR052019">
    <property type="entry name" value="F420H2_bilvrd_red/Heme_oxyg"/>
</dbReference>
<dbReference type="GO" id="GO:0070967">
    <property type="term" value="F:coenzyme F420 binding"/>
    <property type="evidence" value="ECO:0007669"/>
    <property type="project" value="TreeGrafter"/>
</dbReference>
<feature type="domain" description="Pyridoxamine 5'-phosphate oxidase N-terminal" evidence="2">
    <location>
        <begin position="15"/>
        <end position="109"/>
    </location>
</feature>
<dbReference type="InterPro" id="IPR012349">
    <property type="entry name" value="Split_barrel_FMN-bd"/>
</dbReference>
<evidence type="ECO:0000313" key="4">
    <source>
        <dbReference type="Proteomes" id="UP000614047"/>
    </source>
</evidence>
<dbReference type="Proteomes" id="UP000614047">
    <property type="component" value="Unassembled WGS sequence"/>
</dbReference>
<dbReference type="Gene3D" id="2.30.110.10">
    <property type="entry name" value="Electron Transport, Fmn-binding Protein, Chain A"/>
    <property type="match status" value="1"/>
</dbReference>
<keyword evidence="4" id="KW-1185">Reference proteome</keyword>
<dbReference type="PANTHER" id="PTHR35176:SF6">
    <property type="entry name" value="HEME OXYGENASE HI_0854-RELATED"/>
    <property type="match status" value="1"/>
</dbReference>
<dbReference type="InterPro" id="IPR011576">
    <property type="entry name" value="Pyridox_Oxase_N"/>
</dbReference>